<dbReference type="Proteomes" id="UP000199820">
    <property type="component" value="Unassembled WGS sequence"/>
</dbReference>
<dbReference type="PROSITE" id="PS50042">
    <property type="entry name" value="CNMP_BINDING_3"/>
    <property type="match status" value="1"/>
</dbReference>
<dbReference type="CDD" id="cd00038">
    <property type="entry name" value="CAP_ED"/>
    <property type="match status" value="1"/>
</dbReference>
<dbReference type="STRING" id="1526.SAMN02910262_02145"/>
<dbReference type="eggNOG" id="COG0664">
    <property type="taxonomic scope" value="Bacteria"/>
</dbReference>
<dbReference type="EMBL" id="FOIL01000020">
    <property type="protein sequence ID" value="SET47616.1"/>
    <property type="molecule type" value="Genomic_DNA"/>
</dbReference>
<reference evidence="2 3" key="1">
    <citation type="submission" date="2016-10" db="EMBL/GenBank/DDBJ databases">
        <authorList>
            <person name="de Groot N.N."/>
        </authorList>
    </citation>
    <scope>NUCLEOTIDE SEQUENCE [LARGE SCALE GENOMIC DNA]</scope>
    <source>
        <strain evidence="2 3">KH1P1</strain>
    </source>
</reference>
<evidence type="ECO:0000313" key="3">
    <source>
        <dbReference type="Proteomes" id="UP000199820"/>
    </source>
</evidence>
<organism evidence="2 3">
    <name type="scientific">[Clostridium] aminophilum</name>
    <dbReference type="NCBI Taxonomy" id="1526"/>
    <lineage>
        <taxon>Bacteria</taxon>
        <taxon>Bacillati</taxon>
        <taxon>Bacillota</taxon>
        <taxon>Clostridia</taxon>
        <taxon>Lachnospirales</taxon>
        <taxon>Lachnospiraceae</taxon>
    </lineage>
</organism>
<dbReference type="SMART" id="SM00100">
    <property type="entry name" value="cNMP"/>
    <property type="match status" value="1"/>
</dbReference>
<dbReference type="InterPro" id="IPR000595">
    <property type="entry name" value="cNMP-bd_dom"/>
</dbReference>
<evidence type="ECO:0000313" key="2">
    <source>
        <dbReference type="EMBL" id="SET47616.1"/>
    </source>
</evidence>
<name>A0A1I0EQ13_9FIRM</name>
<proteinExistence type="predicted"/>
<dbReference type="AlphaFoldDB" id="A0A1I0EQ13"/>
<accession>A0A1I0EQ13</accession>
<sequence length="162" mass="18486">MRKFCDGEVIFRENEINPYMYKVLKGKVALYVNYEEEQENILGILGTDKFFGEVSMLTGKPQVYTAVAIEDSLILKVGEAQLEQFLIDNRGNTLGIMKSMAQVILTQNTNISLLMEDMKTILKQLPEEIKTDSRIEMTIRQYQLKYMVNGSSAAELMVNKKA</sequence>
<gene>
    <name evidence="2" type="ORF">SAMN04487771_102017</name>
</gene>
<protein>
    <submittedName>
        <fullName evidence="2">Cyclic nucleotide-binding domain-containing protein</fullName>
    </submittedName>
</protein>
<dbReference type="SUPFAM" id="SSF51206">
    <property type="entry name" value="cAMP-binding domain-like"/>
    <property type="match status" value="1"/>
</dbReference>
<keyword evidence="3" id="KW-1185">Reference proteome</keyword>
<feature type="domain" description="Cyclic nucleotide-binding" evidence="1">
    <location>
        <begin position="1"/>
        <end position="86"/>
    </location>
</feature>
<dbReference type="InterPro" id="IPR018490">
    <property type="entry name" value="cNMP-bd_dom_sf"/>
</dbReference>
<dbReference type="InterPro" id="IPR014710">
    <property type="entry name" value="RmlC-like_jellyroll"/>
</dbReference>
<dbReference type="Gene3D" id="2.60.120.10">
    <property type="entry name" value="Jelly Rolls"/>
    <property type="match status" value="1"/>
</dbReference>
<evidence type="ECO:0000259" key="1">
    <source>
        <dbReference type="PROSITE" id="PS50042"/>
    </source>
</evidence>
<dbReference type="Pfam" id="PF00027">
    <property type="entry name" value="cNMP_binding"/>
    <property type="match status" value="1"/>
</dbReference>